<dbReference type="InterPro" id="IPR052020">
    <property type="entry name" value="Cyclic_di-GMP/3'3'-cGAMP_PDE"/>
</dbReference>
<proteinExistence type="predicted"/>
<dbReference type="InterPro" id="IPR003607">
    <property type="entry name" value="HD/PDEase_dom"/>
</dbReference>
<dbReference type="NCBIfam" id="TIGR00277">
    <property type="entry name" value="HDIG"/>
    <property type="match status" value="1"/>
</dbReference>
<protein>
    <submittedName>
        <fullName evidence="5">HD-GYP domain-containing protein</fullName>
    </submittedName>
</protein>
<dbReference type="Pfam" id="PF13487">
    <property type="entry name" value="HD_5"/>
    <property type="match status" value="1"/>
</dbReference>
<dbReference type="InterPro" id="IPR006675">
    <property type="entry name" value="HDIG_dom"/>
</dbReference>
<keyword evidence="6" id="KW-1185">Reference proteome</keyword>
<accession>A0ABY7KHL5</accession>
<dbReference type="RefSeq" id="WP_269661566.1">
    <property type="nucleotide sequence ID" value="NZ_CP114413.1"/>
</dbReference>
<dbReference type="Proteomes" id="UP001164439">
    <property type="component" value="Chromosome"/>
</dbReference>
<dbReference type="PROSITE" id="PS51831">
    <property type="entry name" value="HD"/>
    <property type="match status" value="1"/>
</dbReference>
<feature type="transmembrane region" description="Helical" evidence="2">
    <location>
        <begin position="165"/>
        <end position="187"/>
    </location>
</feature>
<keyword evidence="2" id="KW-0472">Membrane</keyword>
<dbReference type="InterPro" id="IPR037522">
    <property type="entry name" value="HD_GYP_dom"/>
</dbReference>
<evidence type="ECO:0000313" key="5">
    <source>
        <dbReference type="EMBL" id="WAZ24028.1"/>
    </source>
</evidence>
<dbReference type="InterPro" id="IPR006674">
    <property type="entry name" value="HD_domain"/>
</dbReference>
<dbReference type="CDD" id="cd00077">
    <property type="entry name" value="HDc"/>
    <property type="match status" value="1"/>
</dbReference>
<feature type="domain" description="HD-GYP" evidence="4">
    <location>
        <begin position="216"/>
        <end position="411"/>
    </location>
</feature>
<gene>
    <name evidence="5" type="ORF">STRCI_005412</name>
</gene>
<dbReference type="PROSITE" id="PS51832">
    <property type="entry name" value="HD_GYP"/>
    <property type="match status" value="1"/>
</dbReference>
<keyword evidence="2" id="KW-0812">Transmembrane</keyword>
<reference evidence="5" key="1">
    <citation type="submission" date="2022-12" db="EMBL/GenBank/DDBJ databases">
        <authorList>
            <person name="Ruckert C."/>
            <person name="Busche T."/>
            <person name="Kalinowski J."/>
            <person name="Wittmann C."/>
        </authorList>
    </citation>
    <scope>NUCLEOTIDE SEQUENCE</scope>
    <source>
        <strain evidence="5">DSM 40467</strain>
    </source>
</reference>
<evidence type="ECO:0000259" key="4">
    <source>
        <dbReference type="PROSITE" id="PS51832"/>
    </source>
</evidence>
<feature type="domain" description="HD" evidence="3">
    <location>
        <begin position="238"/>
        <end position="360"/>
    </location>
</feature>
<evidence type="ECO:0000259" key="3">
    <source>
        <dbReference type="PROSITE" id="PS51831"/>
    </source>
</evidence>
<feature type="transmembrane region" description="Helical" evidence="2">
    <location>
        <begin position="193"/>
        <end position="211"/>
    </location>
</feature>
<feature type="transmembrane region" description="Helical" evidence="2">
    <location>
        <begin position="33"/>
        <end position="50"/>
    </location>
</feature>
<dbReference type="SUPFAM" id="SSF109604">
    <property type="entry name" value="HD-domain/PDEase-like"/>
    <property type="match status" value="1"/>
</dbReference>
<dbReference type="Gene3D" id="1.10.3210.10">
    <property type="entry name" value="Hypothetical protein af1432"/>
    <property type="match status" value="1"/>
</dbReference>
<feature type="transmembrane region" description="Helical" evidence="2">
    <location>
        <begin position="6"/>
        <end position="26"/>
    </location>
</feature>
<evidence type="ECO:0000256" key="2">
    <source>
        <dbReference type="SAM" id="Phobius"/>
    </source>
</evidence>
<organism evidence="5 6">
    <name type="scientific">Streptomyces cinnabarinus</name>
    <dbReference type="NCBI Taxonomy" id="67287"/>
    <lineage>
        <taxon>Bacteria</taxon>
        <taxon>Bacillati</taxon>
        <taxon>Actinomycetota</taxon>
        <taxon>Actinomycetes</taxon>
        <taxon>Kitasatosporales</taxon>
        <taxon>Streptomycetaceae</taxon>
        <taxon>Streptomyces</taxon>
    </lineage>
</organism>
<name>A0ABY7KHL5_9ACTN</name>
<feature type="region of interest" description="Disordered" evidence="1">
    <location>
        <begin position="409"/>
        <end position="430"/>
    </location>
</feature>
<evidence type="ECO:0000313" key="6">
    <source>
        <dbReference type="Proteomes" id="UP001164439"/>
    </source>
</evidence>
<evidence type="ECO:0000256" key="1">
    <source>
        <dbReference type="SAM" id="MobiDB-lite"/>
    </source>
</evidence>
<dbReference type="PANTHER" id="PTHR45228:SF4">
    <property type="entry name" value="LIPOPROTEIN"/>
    <property type="match status" value="1"/>
</dbReference>
<keyword evidence="2" id="KW-1133">Transmembrane helix</keyword>
<sequence length="430" mass="46298">MEGTPARARVYVACVALGALLCLLPLPATRAPWWALALLAALYAGCEQIARRRFAGTFHPVLLAGAFLLAPPAAALIAVPGALLSQGAALRRIWRAAQLALAVWAAARVHWALDGRDAVVASDFPYALLPAGAAVLTFCGVLTLLDGGILALAERVPVRRAWRGLFARSLAPTAVHGLAGLMMAVLWRSPYGPVAALLVLLPMGVSWWVFAQYHRERAAHQATIRALVQAVDIKDGYTRGHSERVGHASMLIARELGLDTERVEVLRFAGILHDVGKLGVPTRLLRKDGPLTPEERRVIELHPEYGHEMVRGISFLGEARAAVLHHHERLDGSGYPYGLVGGQIPESARVVAVADAFDAMTSTRSYRRARPVDVALEELRRCAGTQFDPRMVAALDRVIQRSGWCPEVTAGEGRVPAPGGPVADRPGARR</sequence>
<dbReference type="EMBL" id="CP114413">
    <property type="protein sequence ID" value="WAZ24028.1"/>
    <property type="molecule type" value="Genomic_DNA"/>
</dbReference>
<feature type="transmembrane region" description="Helical" evidence="2">
    <location>
        <begin position="62"/>
        <end position="84"/>
    </location>
</feature>
<dbReference type="SMART" id="SM00471">
    <property type="entry name" value="HDc"/>
    <property type="match status" value="1"/>
</dbReference>
<feature type="transmembrane region" description="Helical" evidence="2">
    <location>
        <begin position="133"/>
        <end position="153"/>
    </location>
</feature>
<dbReference type="PANTHER" id="PTHR45228">
    <property type="entry name" value="CYCLIC DI-GMP PHOSPHODIESTERASE TM_0186-RELATED"/>
    <property type="match status" value="1"/>
</dbReference>